<dbReference type="Proteomes" id="UP001303473">
    <property type="component" value="Unassembled WGS sequence"/>
</dbReference>
<sequence>MVDRVGWLVCCRLQFLTVSLAFFLEPSVERTCFTSAKKKKDNADMTAHPLQFRHSEVKKSQTRNENDPRMGKGTKISATVLSVSYRSPNRSTSRTSV</sequence>
<keyword evidence="2" id="KW-0732">Signal</keyword>
<organism evidence="3 4">
    <name type="scientific">Diplogelasinospora grovesii</name>
    <dbReference type="NCBI Taxonomy" id="303347"/>
    <lineage>
        <taxon>Eukaryota</taxon>
        <taxon>Fungi</taxon>
        <taxon>Dikarya</taxon>
        <taxon>Ascomycota</taxon>
        <taxon>Pezizomycotina</taxon>
        <taxon>Sordariomycetes</taxon>
        <taxon>Sordariomycetidae</taxon>
        <taxon>Sordariales</taxon>
        <taxon>Diplogelasinosporaceae</taxon>
        <taxon>Diplogelasinospora</taxon>
    </lineage>
</organism>
<keyword evidence="4" id="KW-1185">Reference proteome</keyword>
<feature type="region of interest" description="Disordered" evidence="1">
    <location>
        <begin position="53"/>
        <end position="75"/>
    </location>
</feature>
<feature type="chain" id="PRO_5043024473" description="Secreted protein" evidence="2">
    <location>
        <begin position="22"/>
        <end position="97"/>
    </location>
</feature>
<evidence type="ECO:0008006" key="5">
    <source>
        <dbReference type="Google" id="ProtNLM"/>
    </source>
</evidence>
<feature type="signal peptide" evidence="2">
    <location>
        <begin position="1"/>
        <end position="21"/>
    </location>
</feature>
<proteinExistence type="predicted"/>
<evidence type="ECO:0000313" key="4">
    <source>
        <dbReference type="Proteomes" id="UP001303473"/>
    </source>
</evidence>
<dbReference type="AlphaFoldDB" id="A0AAN6NCX8"/>
<dbReference type="EMBL" id="MU853765">
    <property type="protein sequence ID" value="KAK3943486.1"/>
    <property type="molecule type" value="Genomic_DNA"/>
</dbReference>
<evidence type="ECO:0000256" key="2">
    <source>
        <dbReference type="SAM" id="SignalP"/>
    </source>
</evidence>
<gene>
    <name evidence="3" type="ORF">QBC46DRAFT_377198</name>
</gene>
<comment type="caution">
    <text evidence="3">The sequence shown here is derived from an EMBL/GenBank/DDBJ whole genome shotgun (WGS) entry which is preliminary data.</text>
</comment>
<feature type="compositionally biased region" description="Basic and acidic residues" evidence="1">
    <location>
        <begin position="53"/>
        <end position="70"/>
    </location>
</feature>
<evidence type="ECO:0000256" key="1">
    <source>
        <dbReference type="SAM" id="MobiDB-lite"/>
    </source>
</evidence>
<reference evidence="4" key="1">
    <citation type="journal article" date="2023" name="Mol. Phylogenet. Evol.">
        <title>Genome-scale phylogeny and comparative genomics of the fungal order Sordariales.</title>
        <authorList>
            <person name="Hensen N."/>
            <person name="Bonometti L."/>
            <person name="Westerberg I."/>
            <person name="Brannstrom I.O."/>
            <person name="Guillou S."/>
            <person name="Cros-Aarteil S."/>
            <person name="Calhoun S."/>
            <person name="Haridas S."/>
            <person name="Kuo A."/>
            <person name="Mondo S."/>
            <person name="Pangilinan J."/>
            <person name="Riley R."/>
            <person name="LaButti K."/>
            <person name="Andreopoulos B."/>
            <person name="Lipzen A."/>
            <person name="Chen C."/>
            <person name="Yan M."/>
            <person name="Daum C."/>
            <person name="Ng V."/>
            <person name="Clum A."/>
            <person name="Steindorff A."/>
            <person name="Ohm R.A."/>
            <person name="Martin F."/>
            <person name="Silar P."/>
            <person name="Natvig D.O."/>
            <person name="Lalanne C."/>
            <person name="Gautier V."/>
            <person name="Ament-Velasquez S.L."/>
            <person name="Kruys A."/>
            <person name="Hutchinson M.I."/>
            <person name="Powell A.J."/>
            <person name="Barry K."/>
            <person name="Miller A.N."/>
            <person name="Grigoriev I.V."/>
            <person name="Debuchy R."/>
            <person name="Gladieux P."/>
            <person name="Hiltunen Thoren M."/>
            <person name="Johannesson H."/>
        </authorList>
    </citation>
    <scope>NUCLEOTIDE SEQUENCE [LARGE SCALE GENOMIC DNA]</scope>
    <source>
        <strain evidence="4">CBS 340.73</strain>
    </source>
</reference>
<name>A0AAN6NCX8_9PEZI</name>
<protein>
    <recommendedName>
        <fullName evidence="5">Secreted protein</fullName>
    </recommendedName>
</protein>
<evidence type="ECO:0000313" key="3">
    <source>
        <dbReference type="EMBL" id="KAK3943486.1"/>
    </source>
</evidence>
<accession>A0AAN6NCX8</accession>